<protein>
    <submittedName>
        <fullName evidence="1">Uncharacterized protein</fullName>
    </submittedName>
</protein>
<reference evidence="1" key="1">
    <citation type="submission" date="2018-05" db="EMBL/GenBank/DDBJ databases">
        <authorList>
            <person name="Lanie J.A."/>
            <person name="Ng W.-L."/>
            <person name="Kazmierczak K.M."/>
            <person name="Andrzejewski T.M."/>
            <person name="Davidsen T.M."/>
            <person name="Wayne K.J."/>
            <person name="Tettelin H."/>
            <person name="Glass J.I."/>
            <person name="Rusch D."/>
            <person name="Podicherti R."/>
            <person name="Tsui H.-C.T."/>
            <person name="Winkler M.E."/>
        </authorList>
    </citation>
    <scope>NUCLEOTIDE SEQUENCE</scope>
</reference>
<gene>
    <name evidence="1" type="ORF">METZ01_LOCUS462123</name>
</gene>
<accession>A0A383ANY6</accession>
<dbReference type="EMBL" id="UINC01193578">
    <property type="protein sequence ID" value="SVE09269.1"/>
    <property type="molecule type" value="Genomic_DNA"/>
</dbReference>
<sequence>MKLKLAFLCLIVFSSHASAEQDTLLYLYEPTLSPQQQDVFDRMTNHASNAEFEVASTLSESLLEAHQVDREHNRELYGQLMINHGIIRSATLDYEQGLIAIEDGLGHLEHNRNPFSPALVRGIMAKAITEFSLNLSEQAEDTFRRAQHILHRNKGVYDSAQLQVISWLTKTSLKQGEVLAADREQRFSLRVAEQAFG</sequence>
<dbReference type="AlphaFoldDB" id="A0A383ANY6"/>
<name>A0A383ANY6_9ZZZZ</name>
<proteinExistence type="predicted"/>
<evidence type="ECO:0000313" key="1">
    <source>
        <dbReference type="EMBL" id="SVE09269.1"/>
    </source>
</evidence>
<organism evidence="1">
    <name type="scientific">marine metagenome</name>
    <dbReference type="NCBI Taxonomy" id="408172"/>
    <lineage>
        <taxon>unclassified sequences</taxon>
        <taxon>metagenomes</taxon>
        <taxon>ecological metagenomes</taxon>
    </lineage>
</organism>
<feature type="non-terminal residue" evidence="1">
    <location>
        <position position="197"/>
    </location>
</feature>